<feature type="compositionally biased region" description="Pro residues" evidence="1">
    <location>
        <begin position="150"/>
        <end position="160"/>
    </location>
</feature>
<name>W4K3I4_HETIT</name>
<evidence type="ECO:0000313" key="3">
    <source>
        <dbReference type="Proteomes" id="UP000030671"/>
    </source>
</evidence>
<evidence type="ECO:0000313" key="2">
    <source>
        <dbReference type="EMBL" id="ETW79636.1"/>
    </source>
</evidence>
<feature type="region of interest" description="Disordered" evidence="1">
    <location>
        <begin position="392"/>
        <end position="419"/>
    </location>
</feature>
<dbReference type="HOGENOM" id="CLU_655615_0_0_1"/>
<proteinExistence type="predicted"/>
<feature type="compositionally biased region" description="Basic residues" evidence="1">
    <location>
        <begin position="225"/>
        <end position="235"/>
    </location>
</feature>
<feature type="compositionally biased region" description="Low complexity" evidence="1">
    <location>
        <begin position="392"/>
        <end position="408"/>
    </location>
</feature>
<dbReference type="Proteomes" id="UP000030671">
    <property type="component" value="Unassembled WGS sequence"/>
</dbReference>
<feature type="compositionally biased region" description="Pro residues" evidence="1">
    <location>
        <begin position="32"/>
        <end position="42"/>
    </location>
</feature>
<dbReference type="EMBL" id="KI925460">
    <property type="protein sequence ID" value="ETW79636.1"/>
    <property type="molecule type" value="Genomic_DNA"/>
</dbReference>
<dbReference type="InParanoid" id="W4K3I4"/>
<gene>
    <name evidence="2" type="ORF">HETIRDRAFT_459654</name>
</gene>
<keyword evidence="3" id="KW-1185">Reference proteome</keyword>
<evidence type="ECO:0000256" key="1">
    <source>
        <dbReference type="SAM" id="MobiDB-lite"/>
    </source>
</evidence>
<dbReference type="AlphaFoldDB" id="W4K3I4"/>
<dbReference type="GeneID" id="20677010"/>
<feature type="region of interest" description="Disordered" evidence="1">
    <location>
        <begin position="312"/>
        <end position="336"/>
    </location>
</feature>
<accession>W4K3I4</accession>
<feature type="compositionally biased region" description="Polar residues" evidence="1">
    <location>
        <begin position="71"/>
        <end position="84"/>
    </location>
</feature>
<feature type="compositionally biased region" description="Basic and acidic residues" evidence="1">
    <location>
        <begin position="312"/>
        <end position="323"/>
    </location>
</feature>
<feature type="compositionally biased region" description="Basic and acidic residues" evidence="1">
    <location>
        <begin position="180"/>
        <end position="189"/>
    </location>
</feature>
<dbReference type="RefSeq" id="XP_009548203.1">
    <property type="nucleotide sequence ID" value="XM_009549908.1"/>
</dbReference>
<dbReference type="KEGG" id="hir:HETIRDRAFT_459654"/>
<organism evidence="2 3">
    <name type="scientific">Heterobasidion irregulare (strain TC 32-1)</name>
    <dbReference type="NCBI Taxonomy" id="747525"/>
    <lineage>
        <taxon>Eukaryota</taxon>
        <taxon>Fungi</taxon>
        <taxon>Dikarya</taxon>
        <taxon>Basidiomycota</taxon>
        <taxon>Agaricomycotina</taxon>
        <taxon>Agaricomycetes</taxon>
        <taxon>Russulales</taxon>
        <taxon>Bondarzewiaceae</taxon>
        <taxon>Heterobasidion</taxon>
        <taxon>Heterobasidion annosum species complex</taxon>
    </lineage>
</organism>
<feature type="region of interest" description="Disordered" evidence="1">
    <location>
        <begin position="179"/>
        <end position="276"/>
    </location>
</feature>
<feature type="region of interest" description="Disordered" evidence="1">
    <location>
        <begin position="26"/>
        <end position="162"/>
    </location>
</feature>
<sequence length="419" mass="45665">MSVHIQSVRVRNVCPHPNGLSVFVSESRADPHAPPGSPPPRAPAWFGRKNADVVLAKHPAPALPPSTPAPGTNTQRPATHSNDIPLQARFEVNQRSRVGGRNKKGDRPAHRSPPPRPVLTEHDVKSPKTPHARMRALASPHPTRRSPQTPHRPAPPPPHPALSFICIRTHTLHLSCPVTHARERPKTPERPNSPRADASSGQPTPNTHVAPDALPPCPPSSSPWRRGRRRQHARTPHAQMQALASPHHTRTSPQTPYRPVRRPLHRGGGAEDANTLELPTRRCKLWPAHTKHARRPRRPTALSAVLFTVEEGPKTPERPKVPRADASSGQPTPYTHVAPTALAFHCPSPRKTHNRDLDASLGFPRAGADSGQPTPDTKLAPEVFLPTLRLRATTPASTPSPHTSTLHPVLRGRSGPPEC</sequence>
<reference evidence="2 3" key="1">
    <citation type="journal article" date="2012" name="New Phytol.">
        <title>Insight into trade-off between wood decay and parasitism from the genome of a fungal forest pathogen.</title>
        <authorList>
            <person name="Olson A."/>
            <person name="Aerts A."/>
            <person name="Asiegbu F."/>
            <person name="Belbahri L."/>
            <person name="Bouzid O."/>
            <person name="Broberg A."/>
            <person name="Canback B."/>
            <person name="Coutinho P.M."/>
            <person name="Cullen D."/>
            <person name="Dalman K."/>
            <person name="Deflorio G."/>
            <person name="van Diepen L.T."/>
            <person name="Dunand C."/>
            <person name="Duplessis S."/>
            <person name="Durling M."/>
            <person name="Gonthier P."/>
            <person name="Grimwood J."/>
            <person name="Fossdal C.G."/>
            <person name="Hansson D."/>
            <person name="Henrissat B."/>
            <person name="Hietala A."/>
            <person name="Himmelstrand K."/>
            <person name="Hoffmeister D."/>
            <person name="Hogberg N."/>
            <person name="James T.Y."/>
            <person name="Karlsson M."/>
            <person name="Kohler A."/>
            <person name="Kues U."/>
            <person name="Lee Y.H."/>
            <person name="Lin Y.C."/>
            <person name="Lind M."/>
            <person name="Lindquist E."/>
            <person name="Lombard V."/>
            <person name="Lucas S."/>
            <person name="Lunden K."/>
            <person name="Morin E."/>
            <person name="Murat C."/>
            <person name="Park J."/>
            <person name="Raffaello T."/>
            <person name="Rouze P."/>
            <person name="Salamov A."/>
            <person name="Schmutz J."/>
            <person name="Solheim H."/>
            <person name="Stahlberg J."/>
            <person name="Velez H."/>
            <person name="de Vries R.P."/>
            <person name="Wiebenga A."/>
            <person name="Woodward S."/>
            <person name="Yakovlev I."/>
            <person name="Garbelotto M."/>
            <person name="Martin F."/>
            <person name="Grigoriev I.V."/>
            <person name="Stenlid J."/>
        </authorList>
    </citation>
    <scope>NUCLEOTIDE SEQUENCE [LARGE SCALE GENOMIC DNA]</scope>
    <source>
        <strain evidence="2 3">TC 32-1</strain>
    </source>
</reference>
<protein>
    <submittedName>
        <fullName evidence="2">Uncharacterized protein</fullName>
    </submittedName>
</protein>